<protein>
    <submittedName>
        <fullName evidence="2">Type VII secretion protein EccB</fullName>
    </submittedName>
</protein>
<dbReference type="Gene3D" id="3.30.2390.20">
    <property type="entry name" value="Type VII secretion system EccB, repeat 1 domain"/>
    <property type="match status" value="1"/>
</dbReference>
<dbReference type="PANTHER" id="PTHR40765">
    <property type="entry name" value="ESX-2 SECRETION SYSTEM ATPASE ECCB2"/>
    <property type="match status" value="1"/>
</dbReference>
<evidence type="ECO:0000313" key="2">
    <source>
        <dbReference type="EMBL" id="NYI45405.1"/>
    </source>
</evidence>
<evidence type="ECO:0000313" key="4">
    <source>
        <dbReference type="Proteomes" id="UP000562045"/>
    </source>
</evidence>
<dbReference type="EMBL" id="CP022295">
    <property type="protein sequence ID" value="QSR24511.1"/>
    <property type="molecule type" value="Genomic_DNA"/>
</dbReference>
<dbReference type="PANTHER" id="PTHR40765:SF2">
    <property type="entry name" value="ESX-2 SECRETION SYSTEM ATPASE ECCB2"/>
    <property type="match status" value="1"/>
</dbReference>
<dbReference type="EMBL" id="JACBZM010000001">
    <property type="protein sequence ID" value="NYI45405.1"/>
    <property type="molecule type" value="Genomic_DNA"/>
</dbReference>
<reference evidence="2 4" key="2">
    <citation type="submission" date="2020-07" db="EMBL/GenBank/DDBJ databases">
        <title>Sequencing the genomes of 1000 actinobacteria strains.</title>
        <authorList>
            <person name="Klenk H.-P."/>
        </authorList>
    </citation>
    <scope>NUCLEOTIDE SEQUENCE [LARGE SCALE GENOMIC DNA]</scope>
    <source>
        <strain evidence="2 4">DSM 15131</strain>
    </source>
</reference>
<reference evidence="3 5" key="1">
    <citation type="submission" date="2017-06" db="EMBL/GenBank/DDBJ databases">
        <title>Complete Genome Sequence of the Soil Carbazole-Degrading Bacterium Nocardioides aromaticivorans IC177.</title>
        <authorList>
            <person name="Vejarano F."/>
            <person name="Suzuki-Minakuchi C."/>
            <person name="Ohtsubo Y."/>
            <person name="Tsuda M."/>
            <person name="Okada K."/>
            <person name="Nojiri H."/>
        </authorList>
    </citation>
    <scope>NUCLEOTIDE SEQUENCE [LARGE SCALE GENOMIC DNA]</scope>
    <source>
        <strain evidence="3 5">IC177</strain>
    </source>
</reference>
<name>A0A7Z0CP00_9ACTN</name>
<dbReference type="Proteomes" id="UP000562045">
    <property type="component" value="Unassembled WGS sequence"/>
</dbReference>
<dbReference type="InterPro" id="IPR007795">
    <property type="entry name" value="T7SS_EccB"/>
</dbReference>
<evidence type="ECO:0000313" key="3">
    <source>
        <dbReference type="EMBL" id="QSR24511.1"/>
    </source>
</evidence>
<keyword evidence="5" id="KW-1185">Reference proteome</keyword>
<keyword evidence="1" id="KW-0812">Transmembrane</keyword>
<dbReference type="Proteomes" id="UP000662818">
    <property type="component" value="Chromosome"/>
</dbReference>
<feature type="transmembrane region" description="Helical" evidence="1">
    <location>
        <begin position="40"/>
        <end position="61"/>
    </location>
</feature>
<evidence type="ECO:0000256" key="1">
    <source>
        <dbReference type="SAM" id="Phobius"/>
    </source>
</evidence>
<proteinExistence type="predicted"/>
<keyword evidence="1" id="KW-1133">Transmembrane helix</keyword>
<dbReference type="RefSeq" id="WP_036549958.1">
    <property type="nucleotide sequence ID" value="NZ_CP022295.1"/>
</dbReference>
<organism evidence="2 4">
    <name type="scientific">Nocardioides aromaticivorans</name>
    <dbReference type="NCBI Taxonomy" id="200618"/>
    <lineage>
        <taxon>Bacteria</taxon>
        <taxon>Bacillati</taxon>
        <taxon>Actinomycetota</taxon>
        <taxon>Actinomycetes</taxon>
        <taxon>Propionibacteriales</taxon>
        <taxon>Nocardioidaceae</taxon>
        <taxon>Nocardioides</taxon>
    </lineage>
</organism>
<dbReference type="InterPro" id="IPR044857">
    <property type="entry name" value="T7SS_EccB_R1"/>
</dbReference>
<accession>A0A7Z0CP00</accession>
<dbReference type="AlphaFoldDB" id="A0A7Z0CP00"/>
<gene>
    <name evidence="3" type="primary">eccB</name>
    <name evidence="2" type="ORF">BJ993_002485</name>
    <name evidence="3" type="ORF">CFH99_02610</name>
</gene>
<evidence type="ECO:0000313" key="5">
    <source>
        <dbReference type="Proteomes" id="UP000662818"/>
    </source>
</evidence>
<dbReference type="NCBIfam" id="TIGR03919">
    <property type="entry name" value="T7SS_EccB"/>
    <property type="match status" value="1"/>
</dbReference>
<keyword evidence="1" id="KW-0472">Membrane</keyword>
<dbReference type="GO" id="GO:0005576">
    <property type="term" value="C:extracellular region"/>
    <property type="evidence" value="ECO:0007669"/>
    <property type="project" value="TreeGrafter"/>
</dbReference>
<sequence length="478" mass="49855">MATKKDLVEAYSFSRRRLVTAFVSGAPGGREVEPARPGRMIVGGVALAILLIAGAAVAGALTKRPTVDWDSPGLVTDDHGALYVILDEEQSQGQEQLRPVINVTSAQLILGADVKTKSVPDDVLAERKKGPSIGILDAPPTVPGAGNLLNSGWVSCTATGKGVQTEVRPGRSVQETPELGFVVRGEPSGKRYLIAQAEVPGHPVRAYSYAAPANPDGLYADLKVEASDEIVVPDAWLGLFPTGGALTEAGLGFDDWGQRVPLPGYTTARVGDYYERSGQFYAVTKKGFVQLSEFAFAVLRSTPIGDDMPRPIKQVGEGGAFKVVAAPYDASSWPEDAIAGGSARRTDTVCGVLKTGEDEEPAVLLATFPSGSAMIGDVSAGQSNVSVEAGYGAVVRSADWDTSSGGTVHLVDDGGRSYSIAGMTEVDNLGYGRVPEVVVPSTWLQLFTPGPDLSLLDALCPPRTPSEDVGDSVGPACA</sequence>
<dbReference type="Pfam" id="PF05108">
    <property type="entry name" value="T7SS_ESX1_EccB"/>
    <property type="match status" value="1"/>
</dbReference>